<evidence type="ECO:0000313" key="1">
    <source>
        <dbReference type="Proteomes" id="UP000095286"/>
    </source>
</evidence>
<organism evidence="1 2">
    <name type="scientific">Rhabditophanes sp. KR3021</name>
    <dbReference type="NCBI Taxonomy" id="114890"/>
    <lineage>
        <taxon>Eukaryota</taxon>
        <taxon>Metazoa</taxon>
        <taxon>Ecdysozoa</taxon>
        <taxon>Nematoda</taxon>
        <taxon>Chromadorea</taxon>
        <taxon>Rhabditida</taxon>
        <taxon>Tylenchina</taxon>
        <taxon>Panagrolaimomorpha</taxon>
        <taxon>Strongyloidoidea</taxon>
        <taxon>Alloionematidae</taxon>
        <taxon>Rhabditophanes</taxon>
    </lineage>
</organism>
<proteinExistence type="predicted"/>
<dbReference type="Proteomes" id="UP000095286">
    <property type="component" value="Unplaced"/>
</dbReference>
<dbReference type="WBParaSite" id="RSKR_0000788500.1">
    <property type="protein sequence ID" value="RSKR_0000788500.1"/>
    <property type="gene ID" value="RSKR_0000788500"/>
</dbReference>
<accession>A0AC35U5X7</accession>
<sequence length="122" mass="13973">MQTCFNIISIILVSLIVLHMSKNIVAETDALEKIEDKRYQPMEFAKRYPSRFAFAKKSYGSRFAFAKRSNEEPLEDFEDDGVVVGEAEEKRGFNSRFAFAKRGYGSKFAFAKKAYPRGFAFA</sequence>
<reference evidence="2" key="1">
    <citation type="submission" date="2016-11" db="UniProtKB">
        <authorList>
            <consortium name="WormBaseParasite"/>
        </authorList>
    </citation>
    <scope>IDENTIFICATION</scope>
    <source>
        <strain evidence="2">KR3021</strain>
    </source>
</reference>
<protein>
    <submittedName>
        <fullName evidence="2">Uncharacterized protein</fullName>
    </submittedName>
</protein>
<evidence type="ECO:0000313" key="2">
    <source>
        <dbReference type="WBParaSite" id="RSKR_0000788500.1"/>
    </source>
</evidence>
<name>A0AC35U5X7_9BILA</name>